<dbReference type="HOGENOM" id="CLU_1009714_0_0_1"/>
<keyword evidence="5" id="KW-1185">Reference proteome</keyword>
<keyword evidence="1" id="KW-0649">Protein kinase inhibitor</keyword>
<evidence type="ECO:0000256" key="3">
    <source>
        <dbReference type="SAM" id="MobiDB-lite"/>
    </source>
</evidence>
<accession>D8RSN8</accession>
<evidence type="ECO:0000313" key="5">
    <source>
        <dbReference type="Proteomes" id="UP000001514"/>
    </source>
</evidence>
<feature type="region of interest" description="Disordered" evidence="3">
    <location>
        <begin position="138"/>
        <end position="276"/>
    </location>
</feature>
<dbReference type="Proteomes" id="UP000001514">
    <property type="component" value="Unassembled WGS sequence"/>
</dbReference>
<name>D8RSN8_SELML</name>
<sequence length="276" mass="30487">MCEKSLLLSLAIIDLGSRQRGYKYQQRSQGGNPGRVSSAILSNSPSIELFEVEEIFYLAESIKAMSSSSSSSHQNVEEGGVTNRNREKDEERVALVVRVEEEEVEEQDSINRGTTGASIQQLAAQAIVGAAQSHEIRDSTLESTPPATQSLESQDGAATPSRSQEGGLELRELEELQATPKGEEHRIPEPTECPPAPRKLPRSSSFPSSSSLLLSTISSSSSRKRSAQLAFFVPPDSEVFAPRPRQEQNSKKEEDEHKEEKEEEDDEKNTKQEEHH</sequence>
<reference evidence="4 5" key="1">
    <citation type="journal article" date="2011" name="Science">
        <title>The Selaginella genome identifies genetic changes associated with the evolution of vascular plants.</title>
        <authorList>
            <person name="Banks J.A."/>
            <person name="Nishiyama T."/>
            <person name="Hasebe M."/>
            <person name="Bowman J.L."/>
            <person name="Gribskov M."/>
            <person name="dePamphilis C."/>
            <person name="Albert V.A."/>
            <person name="Aono N."/>
            <person name="Aoyama T."/>
            <person name="Ambrose B.A."/>
            <person name="Ashton N.W."/>
            <person name="Axtell M.J."/>
            <person name="Barker E."/>
            <person name="Barker M.S."/>
            <person name="Bennetzen J.L."/>
            <person name="Bonawitz N.D."/>
            <person name="Chapple C."/>
            <person name="Cheng C."/>
            <person name="Correa L.G."/>
            <person name="Dacre M."/>
            <person name="DeBarry J."/>
            <person name="Dreyer I."/>
            <person name="Elias M."/>
            <person name="Engstrom E.M."/>
            <person name="Estelle M."/>
            <person name="Feng L."/>
            <person name="Finet C."/>
            <person name="Floyd S.K."/>
            <person name="Frommer W.B."/>
            <person name="Fujita T."/>
            <person name="Gramzow L."/>
            <person name="Gutensohn M."/>
            <person name="Harholt J."/>
            <person name="Hattori M."/>
            <person name="Heyl A."/>
            <person name="Hirai T."/>
            <person name="Hiwatashi Y."/>
            <person name="Ishikawa M."/>
            <person name="Iwata M."/>
            <person name="Karol K.G."/>
            <person name="Koehler B."/>
            <person name="Kolukisaoglu U."/>
            <person name="Kubo M."/>
            <person name="Kurata T."/>
            <person name="Lalonde S."/>
            <person name="Li K."/>
            <person name="Li Y."/>
            <person name="Litt A."/>
            <person name="Lyons E."/>
            <person name="Manning G."/>
            <person name="Maruyama T."/>
            <person name="Michael T.P."/>
            <person name="Mikami K."/>
            <person name="Miyazaki S."/>
            <person name="Morinaga S."/>
            <person name="Murata T."/>
            <person name="Mueller-Roeber B."/>
            <person name="Nelson D.R."/>
            <person name="Obara M."/>
            <person name="Oguri Y."/>
            <person name="Olmstead R.G."/>
            <person name="Onodera N."/>
            <person name="Petersen B.L."/>
            <person name="Pils B."/>
            <person name="Prigge M."/>
            <person name="Rensing S.A."/>
            <person name="Riano-Pachon D.M."/>
            <person name="Roberts A.W."/>
            <person name="Sato Y."/>
            <person name="Scheller H.V."/>
            <person name="Schulz B."/>
            <person name="Schulz C."/>
            <person name="Shakirov E.V."/>
            <person name="Shibagaki N."/>
            <person name="Shinohara N."/>
            <person name="Shippen D.E."/>
            <person name="Soerensen I."/>
            <person name="Sotooka R."/>
            <person name="Sugimoto N."/>
            <person name="Sugita M."/>
            <person name="Sumikawa N."/>
            <person name="Tanurdzic M."/>
            <person name="Theissen G."/>
            <person name="Ulvskov P."/>
            <person name="Wakazuki S."/>
            <person name="Weng J.K."/>
            <person name="Willats W.W."/>
            <person name="Wipf D."/>
            <person name="Wolf P.G."/>
            <person name="Yang L."/>
            <person name="Zimmer A.D."/>
            <person name="Zhu Q."/>
            <person name="Mitros T."/>
            <person name="Hellsten U."/>
            <person name="Loque D."/>
            <person name="Otillar R."/>
            <person name="Salamov A."/>
            <person name="Schmutz J."/>
            <person name="Shapiro H."/>
            <person name="Lindquist E."/>
            <person name="Lucas S."/>
            <person name="Rokhsar D."/>
            <person name="Grigoriev I.V."/>
        </authorList>
    </citation>
    <scope>NUCLEOTIDE SEQUENCE [LARGE SCALE GENOMIC DNA]</scope>
</reference>
<dbReference type="InParanoid" id="D8RSN8"/>
<dbReference type="GeneID" id="9655997"/>
<dbReference type="PANTHER" id="PTHR33142:SF40">
    <property type="entry name" value="CYCLIN-DEPENDENT PROTEIN KINASE INHIBITOR SMR6"/>
    <property type="match status" value="1"/>
</dbReference>
<proteinExistence type="predicted"/>
<gene>
    <name evidence="4" type="primary">SMR2</name>
    <name evidence="4" type="ORF">SELMODRAFT_414413</name>
</gene>
<dbReference type="GO" id="GO:0032875">
    <property type="term" value="P:regulation of DNA endoreduplication"/>
    <property type="evidence" value="ECO:0007669"/>
    <property type="project" value="InterPro"/>
</dbReference>
<dbReference type="InterPro" id="IPR040389">
    <property type="entry name" value="SMR"/>
</dbReference>
<dbReference type="Gramene" id="EFJ25104">
    <property type="protein sequence ID" value="EFJ25104"/>
    <property type="gene ID" value="SELMODRAFT_414413"/>
</dbReference>
<dbReference type="KEGG" id="smo:SELMODRAFT_414413"/>
<evidence type="ECO:0000256" key="2">
    <source>
        <dbReference type="ARBA" id="ARBA00023306"/>
    </source>
</evidence>
<protein>
    <submittedName>
        <fullName evidence="4">Uncharacterized protein SMR2</fullName>
    </submittedName>
</protein>
<dbReference type="PANTHER" id="PTHR33142">
    <property type="entry name" value="CYCLIN-DEPENDENT PROTEIN KINASE INHIBITOR SMR13"/>
    <property type="match status" value="1"/>
</dbReference>
<feature type="compositionally biased region" description="Low complexity" evidence="3">
    <location>
        <begin position="202"/>
        <end position="221"/>
    </location>
</feature>
<organism evidence="5">
    <name type="scientific">Selaginella moellendorffii</name>
    <name type="common">Spikemoss</name>
    <dbReference type="NCBI Taxonomy" id="88036"/>
    <lineage>
        <taxon>Eukaryota</taxon>
        <taxon>Viridiplantae</taxon>
        <taxon>Streptophyta</taxon>
        <taxon>Embryophyta</taxon>
        <taxon>Tracheophyta</taxon>
        <taxon>Lycopodiopsida</taxon>
        <taxon>Selaginellales</taxon>
        <taxon>Selaginellaceae</taxon>
        <taxon>Selaginella</taxon>
    </lineage>
</organism>
<keyword evidence="2" id="KW-0131">Cell cycle</keyword>
<feature type="region of interest" description="Disordered" evidence="3">
    <location>
        <begin position="67"/>
        <end position="89"/>
    </location>
</feature>
<evidence type="ECO:0000256" key="1">
    <source>
        <dbReference type="ARBA" id="ARBA00023013"/>
    </source>
</evidence>
<dbReference type="AlphaFoldDB" id="D8RSN8"/>
<dbReference type="GO" id="GO:0004860">
    <property type="term" value="F:protein kinase inhibitor activity"/>
    <property type="evidence" value="ECO:0007669"/>
    <property type="project" value="UniProtKB-KW"/>
</dbReference>
<feature type="compositionally biased region" description="Polar residues" evidence="3">
    <location>
        <begin position="141"/>
        <end position="153"/>
    </location>
</feature>
<feature type="compositionally biased region" description="Basic and acidic residues" evidence="3">
    <location>
        <begin position="244"/>
        <end position="260"/>
    </location>
</feature>
<evidence type="ECO:0000313" key="4">
    <source>
        <dbReference type="EMBL" id="EFJ25104.1"/>
    </source>
</evidence>
<dbReference type="EMBL" id="GL377588">
    <property type="protein sequence ID" value="EFJ25104.1"/>
    <property type="molecule type" value="Genomic_DNA"/>
</dbReference>